<dbReference type="GO" id="GO:0005829">
    <property type="term" value="C:cytosol"/>
    <property type="evidence" value="ECO:0007669"/>
    <property type="project" value="TreeGrafter"/>
</dbReference>
<evidence type="ECO:0000313" key="4">
    <source>
        <dbReference type="Proteomes" id="UP000019184"/>
    </source>
</evidence>
<evidence type="ECO:0000259" key="1">
    <source>
        <dbReference type="PROSITE" id="PS51186"/>
    </source>
</evidence>
<dbReference type="SMART" id="SM00487">
    <property type="entry name" value="DEXDc"/>
    <property type="match status" value="1"/>
</dbReference>
<protein>
    <recommendedName>
        <fullName evidence="5">N-acetyltransferase domain-containing protein</fullName>
    </recommendedName>
</protein>
<evidence type="ECO:0000259" key="2">
    <source>
        <dbReference type="PROSITE" id="PS51192"/>
    </source>
</evidence>
<dbReference type="InterPro" id="IPR014001">
    <property type="entry name" value="Helicase_ATP-bd"/>
</dbReference>
<comment type="caution">
    <text evidence="3">The sequence shown here is derived from an EMBL/GenBank/DDBJ whole genome shotgun (WGS) entry which is preliminary data.</text>
</comment>
<dbReference type="EMBL" id="CBTK010000308">
    <property type="protein sequence ID" value="CDH47672.1"/>
    <property type="molecule type" value="Genomic_DNA"/>
</dbReference>
<dbReference type="Pfam" id="PF04851">
    <property type="entry name" value="ResIII"/>
    <property type="match status" value="1"/>
</dbReference>
<feature type="domain" description="Helicase ATP-binding" evidence="2">
    <location>
        <begin position="221"/>
        <end position="374"/>
    </location>
</feature>
<keyword evidence="4" id="KW-1185">Reference proteome</keyword>
<dbReference type="InterPro" id="IPR016181">
    <property type="entry name" value="Acyl_CoA_acyltransferase"/>
</dbReference>
<dbReference type="InterPro" id="IPR006935">
    <property type="entry name" value="Helicase/UvrB_N"/>
</dbReference>
<gene>
    <name evidence="3" type="ORF">BN874_890002</name>
</gene>
<dbReference type="Gene3D" id="3.40.630.30">
    <property type="match status" value="1"/>
</dbReference>
<evidence type="ECO:0000313" key="3">
    <source>
        <dbReference type="EMBL" id="CDH47672.1"/>
    </source>
</evidence>
<evidence type="ECO:0008006" key="5">
    <source>
        <dbReference type="Google" id="ProtNLM"/>
    </source>
</evidence>
<dbReference type="SMART" id="SM00490">
    <property type="entry name" value="HELICc"/>
    <property type="match status" value="1"/>
</dbReference>
<dbReference type="Proteomes" id="UP000019184">
    <property type="component" value="Unassembled WGS sequence"/>
</dbReference>
<reference evidence="3 4" key="1">
    <citation type="journal article" date="2014" name="ISME J.">
        <title>Candidatus Competibacter-lineage genomes retrieved from metagenomes reveal functional metabolic diversity.</title>
        <authorList>
            <person name="McIlroy S.J."/>
            <person name="Albertsen M."/>
            <person name="Andresen E.K."/>
            <person name="Saunders A.M."/>
            <person name="Kristiansen R."/>
            <person name="Stokholm-Bjerregaard M."/>
            <person name="Nielsen K.L."/>
            <person name="Nielsen P.H."/>
        </authorList>
    </citation>
    <scope>NUCLEOTIDE SEQUENCE [LARGE SCALE GENOMIC DNA]</scope>
    <source>
        <strain evidence="3 4">Run_B_J11</strain>
    </source>
</reference>
<dbReference type="PANTHER" id="PTHR47396">
    <property type="entry name" value="TYPE I RESTRICTION ENZYME ECOKI R PROTEIN"/>
    <property type="match status" value="1"/>
</dbReference>
<dbReference type="RefSeq" id="WP_195912255.1">
    <property type="nucleotide sequence ID" value="NZ_CBTK010000308.1"/>
</dbReference>
<dbReference type="GO" id="GO:0016787">
    <property type="term" value="F:hydrolase activity"/>
    <property type="evidence" value="ECO:0007669"/>
    <property type="project" value="InterPro"/>
</dbReference>
<organism evidence="3 4">
    <name type="scientific">Candidatus Contendobacter odensis Run_B_J11</name>
    <dbReference type="NCBI Taxonomy" id="1400861"/>
    <lineage>
        <taxon>Bacteria</taxon>
        <taxon>Pseudomonadati</taxon>
        <taxon>Pseudomonadota</taxon>
        <taxon>Gammaproteobacteria</taxon>
        <taxon>Candidatus Competibacteraceae</taxon>
        <taxon>Candidatus Contendibacter</taxon>
    </lineage>
</organism>
<dbReference type="SUPFAM" id="SSF55729">
    <property type="entry name" value="Acyl-CoA N-acyltransferases (Nat)"/>
    <property type="match status" value="1"/>
</dbReference>
<accession>A0A7U7GG74</accession>
<dbReference type="GO" id="GO:0016747">
    <property type="term" value="F:acyltransferase activity, transferring groups other than amino-acyl groups"/>
    <property type="evidence" value="ECO:0007669"/>
    <property type="project" value="InterPro"/>
</dbReference>
<dbReference type="Pfam" id="PF00271">
    <property type="entry name" value="Helicase_C"/>
    <property type="match status" value="1"/>
</dbReference>
<feature type="domain" description="N-acetyltransferase" evidence="1">
    <location>
        <begin position="1"/>
        <end position="159"/>
    </location>
</feature>
<dbReference type="SUPFAM" id="SSF52540">
    <property type="entry name" value="P-loop containing nucleoside triphosphate hydrolases"/>
    <property type="match status" value="1"/>
</dbReference>
<dbReference type="Pfam" id="PF00583">
    <property type="entry name" value="Acetyltransf_1"/>
    <property type="match status" value="1"/>
</dbReference>
<dbReference type="InterPro" id="IPR000182">
    <property type="entry name" value="GNAT_dom"/>
</dbReference>
<dbReference type="Gene3D" id="3.40.50.300">
    <property type="entry name" value="P-loop containing nucleotide triphosphate hydrolases"/>
    <property type="match status" value="2"/>
</dbReference>
<dbReference type="PROSITE" id="PS51192">
    <property type="entry name" value="HELICASE_ATP_BIND_1"/>
    <property type="match status" value="1"/>
</dbReference>
<sequence length="543" mass="61594">MDLQIKSPVDYTSMQLKLFANQVRQGGKVIHEGLETRISHAKLLAFAHKGSKLIGVAALKNPDPHYREEVFNSTGSELNPDRFAFELGWIFVKPSFRRGGVSKAMTTALMTRVTTQAIFVTVQSNNIPMIWVLSQLGFRQEGRAYRSRRGPYPLVLFVSVPHRLRRNDEYAPQDADAIDRALNPTYRSPHYRQRFFDRLCYDPHSGHETRYYQQEAIIALEEALNPDHPIILHVGTGGGKTTIANDFLVKKMHQGQRPILWIAKDWPLLDQAVSDLLRRHAHLKPKSIARLGGDGTLLHPLREVTQGPGRVVYSTVQTAGKKGNLRTVFRTPKSRPKLVVYDECHWGLRGKTGRLIRRWCARYRIPMIGLTATPHCPLETDTYIAYSKTFAELVAEGFLAEPKIERVETHIRWSPQKAGHDFAASSLRELANNQERNQQIVQRYKDHELRYGKTLVFACNIAHANQLGNLFKAAGVAVGVVHSKMGYGMQEVVHNFRRGTLNVLVNVEQMIHGVDIPDIRTIFMCRPTASEVLFSQMIGRGCR</sequence>
<dbReference type="GO" id="GO:0003677">
    <property type="term" value="F:DNA binding"/>
    <property type="evidence" value="ECO:0007669"/>
    <property type="project" value="InterPro"/>
</dbReference>
<dbReference type="InterPro" id="IPR001650">
    <property type="entry name" value="Helicase_C-like"/>
</dbReference>
<dbReference type="InterPro" id="IPR027417">
    <property type="entry name" value="P-loop_NTPase"/>
</dbReference>
<dbReference type="AlphaFoldDB" id="A0A7U7GG74"/>
<dbReference type="PANTHER" id="PTHR47396:SF1">
    <property type="entry name" value="ATP-DEPENDENT HELICASE IRC3-RELATED"/>
    <property type="match status" value="1"/>
</dbReference>
<dbReference type="PROSITE" id="PS51186">
    <property type="entry name" value="GNAT"/>
    <property type="match status" value="1"/>
</dbReference>
<dbReference type="InterPro" id="IPR050742">
    <property type="entry name" value="Helicase_Restrict-Modif_Enz"/>
</dbReference>
<dbReference type="GO" id="GO:0005524">
    <property type="term" value="F:ATP binding"/>
    <property type="evidence" value="ECO:0007669"/>
    <property type="project" value="InterPro"/>
</dbReference>
<name>A0A7U7GG74_9GAMM</name>
<proteinExistence type="predicted"/>